<feature type="transmembrane region" description="Helical" evidence="2">
    <location>
        <begin position="35"/>
        <end position="54"/>
    </location>
</feature>
<evidence type="ECO:0000256" key="1">
    <source>
        <dbReference type="SAM" id="MobiDB-lite"/>
    </source>
</evidence>
<feature type="transmembrane region" description="Helical" evidence="2">
    <location>
        <begin position="160"/>
        <end position="179"/>
    </location>
</feature>
<comment type="caution">
    <text evidence="4">The sequence shown here is derived from an EMBL/GenBank/DDBJ whole genome shotgun (WGS) entry which is preliminary data.</text>
</comment>
<dbReference type="EMBL" id="VIGC01000006">
    <property type="protein sequence ID" value="TQE96852.1"/>
    <property type="molecule type" value="Genomic_DNA"/>
</dbReference>
<evidence type="ECO:0000313" key="4">
    <source>
        <dbReference type="EMBL" id="TQE96852.1"/>
    </source>
</evidence>
<dbReference type="Pfam" id="PF04173">
    <property type="entry name" value="DoxD"/>
    <property type="match status" value="1"/>
</dbReference>
<keyword evidence="2" id="KW-1133">Transmembrane helix</keyword>
<dbReference type="InterPro" id="IPR007301">
    <property type="entry name" value="DoxD"/>
</dbReference>
<name>A0A540VJF4_9CHLR</name>
<keyword evidence="5" id="KW-1185">Reference proteome</keyword>
<dbReference type="Proteomes" id="UP000317371">
    <property type="component" value="Unassembled WGS sequence"/>
</dbReference>
<proteinExistence type="predicted"/>
<feature type="transmembrane region" description="Helical" evidence="2">
    <location>
        <begin position="191"/>
        <end position="212"/>
    </location>
</feature>
<keyword evidence="2" id="KW-0812">Transmembrane</keyword>
<feature type="transmembrane region" description="Helical" evidence="2">
    <location>
        <begin position="133"/>
        <end position="153"/>
    </location>
</feature>
<reference evidence="4 5" key="1">
    <citation type="submission" date="2019-06" db="EMBL/GenBank/DDBJ databases">
        <title>Genome sequence of Litorilinea aerophila BAA-2444.</title>
        <authorList>
            <person name="Maclea K.S."/>
            <person name="Maurais E.G."/>
            <person name="Iannazzi L.C."/>
        </authorList>
    </citation>
    <scope>NUCLEOTIDE SEQUENCE [LARGE SCALE GENOMIC DNA]</scope>
    <source>
        <strain evidence="4 5">ATCC BAA-2444</strain>
    </source>
</reference>
<keyword evidence="2" id="KW-0472">Membrane</keyword>
<protein>
    <recommendedName>
        <fullName evidence="3">TQO small subunit DoxD domain-containing protein</fullName>
    </recommendedName>
</protein>
<gene>
    <name evidence="4" type="ORF">FKZ61_06255</name>
</gene>
<evidence type="ECO:0000313" key="5">
    <source>
        <dbReference type="Proteomes" id="UP000317371"/>
    </source>
</evidence>
<feature type="region of interest" description="Disordered" evidence="1">
    <location>
        <begin position="1"/>
        <end position="23"/>
    </location>
</feature>
<accession>A0A540VJF4</accession>
<dbReference type="OrthoDB" id="4715794at2"/>
<dbReference type="InParanoid" id="A0A540VJF4"/>
<dbReference type="AlphaFoldDB" id="A0A540VJF4"/>
<evidence type="ECO:0000256" key="2">
    <source>
        <dbReference type="SAM" id="Phobius"/>
    </source>
</evidence>
<feature type="domain" description="TQO small subunit DoxD" evidence="3">
    <location>
        <begin position="95"/>
        <end position="223"/>
    </location>
</feature>
<evidence type="ECO:0000259" key="3">
    <source>
        <dbReference type="Pfam" id="PF04173"/>
    </source>
</evidence>
<sequence>MRPSPARAERSDHPLTALSTPSADPASWERRLRTLTVIIGRLGLAYLFFTQLFWKLPPTFGCTNDFAFPVPAAQNYWEGNGSGGLCFWLGMESIYADQPRQVLVADMRPAGLPRIGITITPLARLNALLIDNVIRPGIAVFGWLIWLAEFWIVLSMALGFLTRLGALVAIGVSLQLYVGLANIPRPYEWEWSYGTMVLLAVVLLGAGAGRHFGVDAALRRRFSGRSGPVARLVQLLT</sequence>
<organism evidence="4 5">
    <name type="scientific">Litorilinea aerophila</name>
    <dbReference type="NCBI Taxonomy" id="1204385"/>
    <lineage>
        <taxon>Bacteria</taxon>
        <taxon>Bacillati</taxon>
        <taxon>Chloroflexota</taxon>
        <taxon>Caldilineae</taxon>
        <taxon>Caldilineales</taxon>
        <taxon>Caldilineaceae</taxon>
        <taxon>Litorilinea</taxon>
    </lineage>
</organism>